<dbReference type="GO" id="GO:0005634">
    <property type="term" value="C:nucleus"/>
    <property type="evidence" value="ECO:0007669"/>
    <property type="project" value="TreeGrafter"/>
</dbReference>
<feature type="domain" description="C2H2-type" evidence="6">
    <location>
        <begin position="203"/>
        <end position="226"/>
    </location>
</feature>
<dbReference type="SMART" id="SM00355">
    <property type="entry name" value="ZnF_C2H2"/>
    <property type="match status" value="6"/>
</dbReference>
<comment type="caution">
    <text evidence="7">The sequence shown here is derived from an EMBL/GenBank/DDBJ whole genome shotgun (WGS) entry which is preliminary data.</text>
</comment>
<evidence type="ECO:0000313" key="8">
    <source>
        <dbReference type="Proteomes" id="UP001186944"/>
    </source>
</evidence>
<dbReference type="PANTHER" id="PTHR24409">
    <property type="entry name" value="ZINC FINGER PROTEIN 142"/>
    <property type="match status" value="1"/>
</dbReference>
<evidence type="ECO:0000256" key="5">
    <source>
        <dbReference type="PROSITE-ProRule" id="PRU00042"/>
    </source>
</evidence>
<dbReference type="EMBL" id="VSWD01000012">
    <property type="protein sequence ID" value="KAK3085414.1"/>
    <property type="molecule type" value="Genomic_DNA"/>
</dbReference>
<evidence type="ECO:0000256" key="4">
    <source>
        <dbReference type="ARBA" id="ARBA00022833"/>
    </source>
</evidence>
<keyword evidence="1" id="KW-0479">Metal-binding</keyword>
<evidence type="ECO:0000256" key="2">
    <source>
        <dbReference type="ARBA" id="ARBA00022737"/>
    </source>
</evidence>
<evidence type="ECO:0000259" key="6">
    <source>
        <dbReference type="PROSITE" id="PS50157"/>
    </source>
</evidence>
<keyword evidence="2" id="KW-0677">Repeat</keyword>
<feature type="domain" description="C2H2-type" evidence="6">
    <location>
        <begin position="62"/>
        <end position="89"/>
    </location>
</feature>
<sequence>MVNQLYILQEHIEIGVGFKVEDVEVKNVIESHHPCQLCDKYYKSRKALQLHVRLKHDVTPYLACDFCPMKFKRNGDLKRHVLTHAEIEMFTCALCGKNFKHRASLKVHEDSHAGKTFTCENPGCEKVFKFKSNMKRHQNSCGKKYQCQYCSLLFTYLWSHEKICPMNQSEKEVFTCDMCGADFKVKRYMTEHIKYSHTNTDRYKCQTCPMTFSHRKAFIKHRENCH</sequence>
<protein>
    <recommendedName>
        <fullName evidence="6">C2H2-type domain-containing protein</fullName>
    </recommendedName>
</protein>
<proteinExistence type="predicted"/>
<organism evidence="7 8">
    <name type="scientific">Pinctada imbricata</name>
    <name type="common">Atlantic pearl-oyster</name>
    <name type="synonym">Pinctada martensii</name>
    <dbReference type="NCBI Taxonomy" id="66713"/>
    <lineage>
        <taxon>Eukaryota</taxon>
        <taxon>Metazoa</taxon>
        <taxon>Spiralia</taxon>
        <taxon>Lophotrochozoa</taxon>
        <taxon>Mollusca</taxon>
        <taxon>Bivalvia</taxon>
        <taxon>Autobranchia</taxon>
        <taxon>Pteriomorphia</taxon>
        <taxon>Pterioida</taxon>
        <taxon>Pterioidea</taxon>
        <taxon>Pteriidae</taxon>
        <taxon>Pinctada</taxon>
    </lineage>
</organism>
<dbReference type="GO" id="GO:0000981">
    <property type="term" value="F:DNA-binding transcription factor activity, RNA polymerase II-specific"/>
    <property type="evidence" value="ECO:0007669"/>
    <property type="project" value="TreeGrafter"/>
</dbReference>
<name>A0AA88XY38_PINIB</name>
<dbReference type="PROSITE" id="PS00028">
    <property type="entry name" value="ZINC_FINGER_C2H2_1"/>
    <property type="match status" value="4"/>
</dbReference>
<dbReference type="AlphaFoldDB" id="A0AA88XY38"/>
<evidence type="ECO:0000256" key="3">
    <source>
        <dbReference type="ARBA" id="ARBA00022771"/>
    </source>
</evidence>
<feature type="domain" description="C2H2-type" evidence="6">
    <location>
        <begin position="90"/>
        <end position="117"/>
    </location>
</feature>
<dbReference type="GO" id="GO:0000977">
    <property type="term" value="F:RNA polymerase II transcription regulatory region sequence-specific DNA binding"/>
    <property type="evidence" value="ECO:0007669"/>
    <property type="project" value="TreeGrafter"/>
</dbReference>
<feature type="domain" description="C2H2-type" evidence="6">
    <location>
        <begin position="33"/>
        <end position="56"/>
    </location>
</feature>
<gene>
    <name evidence="7" type="ORF">FSP39_002949</name>
</gene>
<keyword evidence="4" id="KW-0862">Zinc</keyword>
<dbReference type="FunFam" id="3.30.160.60:FF:000100">
    <property type="entry name" value="Zinc finger 45-like"/>
    <property type="match status" value="1"/>
</dbReference>
<reference evidence="7" key="1">
    <citation type="submission" date="2019-08" db="EMBL/GenBank/DDBJ databases">
        <title>The improved chromosome-level genome for the pearl oyster Pinctada fucata martensii using PacBio sequencing and Hi-C.</title>
        <authorList>
            <person name="Zheng Z."/>
        </authorList>
    </citation>
    <scope>NUCLEOTIDE SEQUENCE</scope>
    <source>
        <strain evidence="7">ZZ-2019</strain>
        <tissue evidence="7">Adductor muscle</tissue>
    </source>
</reference>
<dbReference type="GO" id="GO:0008270">
    <property type="term" value="F:zinc ion binding"/>
    <property type="evidence" value="ECO:0007669"/>
    <property type="project" value="UniProtKB-KW"/>
</dbReference>
<dbReference type="PROSITE" id="PS50157">
    <property type="entry name" value="ZINC_FINGER_C2H2_2"/>
    <property type="match status" value="5"/>
</dbReference>
<evidence type="ECO:0000256" key="1">
    <source>
        <dbReference type="ARBA" id="ARBA00022723"/>
    </source>
</evidence>
<evidence type="ECO:0000313" key="7">
    <source>
        <dbReference type="EMBL" id="KAK3085414.1"/>
    </source>
</evidence>
<dbReference type="InterPro" id="IPR036236">
    <property type="entry name" value="Znf_C2H2_sf"/>
</dbReference>
<dbReference type="InterPro" id="IPR013087">
    <property type="entry name" value="Znf_C2H2_type"/>
</dbReference>
<feature type="domain" description="C2H2-type" evidence="6">
    <location>
        <begin position="174"/>
        <end position="202"/>
    </location>
</feature>
<dbReference type="PANTHER" id="PTHR24409:SF295">
    <property type="entry name" value="AZ2-RELATED"/>
    <property type="match status" value="1"/>
</dbReference>
<dbReference type="Proteomes" id="UP001186944">
    <property type="component" value="Unassembled WGS sequence"/>
</dbReference>
<accession>A0AA88XY38</accession>
<dbReference type="SUPFAM" id="SSF57667">
    <property type="entry name" value="beta-beta-alpha zinc fingers"/>
    <property type="match status" value="3"/>
</dbReference>
<keyword evidence="8" id="KW-1185">Reference proteome</keyword>
<dbReference type="Gene3D" id="3.30.160.60">
    <property type="entry name" value="Classic Zinc Finger"/>
    <property type="match status" value="4"/>
</dbReference>
<keyword evidence="3 5" id="KW-0863">Zinc-finger</keyword>
<dbReference type="Pfam" id="PF00096">
    <property type="entry name" value="zf-C2H2"/>
    <property type="match status" value="5"/>
</dbReference>